<feature type="compositionally biased region" description="Basic and acidic residues" evidence="1">
    <location>
        <begin position="203"/>
        <end position="213"/>
    </location>
</feature>
<sequence>MALYVGGNPSNVQFCFKANPIQSFIPRGNDIHFTVVLLVRFGALAEIGVYHYLEVGKTQLDSYFSESGLINKNIIVTLRIDIADPILRTGGNYLIYPPTTLRHNLGHYRNHSPRHEYAYGSLQNNTVACVLCIPGPKCRGRAQGKLKLTREARRVDKKPKKKPNPVLDRAPVPPLLNGEVSVGGPPARPRWPARATLFRNLHDKDMARPRDRGGVPAWRRQNSLK</sequence>
<accession>A0ABU6T8T4</accession>
<reference evidence="2 3" key="1">
    <citation type="journal article" date="2023" name="Plants (Basel)">
        <title>Bridging the Gap: Combining Genomics and Transcriptomics Approaches to Understand Stylosanthes scabra, an Orphan Legume from the Brazilian Caatinga.</title>
        <authorList>
            <person name="Ferreira-Neto J.R.C."/>
            <person name="da Silva M.D."/>
            <person name="Binneck E."/>
            <person name="de Melo N.F."/>
            <person name="da Silva R.H."/>
            <person name="de Melo A.L.T.M."/>
            <person name="Pandolfi V."/>
            <person name="Bustamante F.O."/>
            <person name="Brasileiro-Vidal A.C."/>
            <person name="Benko-Iseppon A.M."/>
        </authorList>
    </citation>
    <scope>NUCLEOTIDE SEQUENCE [LARGE SCALE GENOMIC DNA]</scope>
    <source>
        <tissue evidence="2">Leaves</tissue>
    </source>
</reference>
<keyword evidence="3" id="KW-1185">Reference proteome</keyword>
<organism evidence="2 3">
    <name type="scientific">Stylosanthes scabra</name>
    <dbReference type="NCBI Taxonomy" id="79078"/>
    <lineage>
        <taxon>Eukaryota</taxon>
        <taxon>Viridiplantae</taxon>
        <taxon>Streptophyta</taxon>
        <taxon>Embryophyta</taxon>
        <taxon>Tracheophyta</taxon>
        <taxon>Spermatophyta</taxon>
        <taxon>Magnoliopsida</taxon>
        <taxon>eudicotyledons</taxon>
        <taxon>Gunneridae</taxon>
        <taxon>Pentapetalae</taxon>
        <taxon>rosids</taxon>
        <taxon>fabids</taxon>
        <taxon>Fabales</taxon>
        <taxon>Fabaceae</taxon>
        <taxon>Papilionoideae</taxon>
        <taxon>50 kb inversion clade</taxon>
        <taxon>dalbergioids sensu lato</taxon>
        <taxon>Dalbergieae</taxon>
        <taxon>Pterocarpus clade</taxon>
        <taxon>Stylosanthes</taxon>
    </lineage>
</organism>
<evidence type="ECO:0000313" key="2">
    <source>
        <dbReference type="EMBL" id="MED6145112.1"/>
    </source>
</evidence>
<evidence type="ECO:0000256" key="1">
    <source>
        <dbReference type="SAM" id="MobiDB-lite"/>
    </source>
</evidence>
<dbReference type="Proteomes" id="UP001341840">
    <property type="component" value="Unassembled WGS sequence"/>
</dbReference>
<evidence type="ECO:0000313" key="3">
    <source>
        <dbReference type="Proteomes" id="UP001341840"/>
    </source>
</evidence>
<proteinExistence type="predicted"/>
<gene>
    <name evidence="2" type="ORF">PIB30_021921</name>
</gene>
<feature type="region of interest" description="Disordered" evidence="1">
    <location>
        <begin position="203"/>
        <end position="225"/>
    </location>
</feature>
<comment type="caution">
    <text evidence="2">The sequence shown here is derived from an EMBL/GenBank/DDBJ whole genome shotgun (WGS) entry which is preliminary data.</text>
</comment>
<name>A0ABU6T8T4_9FABA</name>
<protein>
    <submittedName>
        <fullName evidence="2">Uncharacterized protein</fullName>
    </submittedName>
</protein>
<dbReference type="EMBL" id="JASCZI010090694">
    <property type="protein sequence ID" value="MED6145112.1"/>
    <property type="molecule type" value="Genomic_DNA"/>
</dbReference>
<feature type="region of interest" description="Disordered" evidence="1">
    <location>
        <begin position="151"/>
        <end position="191"/>
    </location>
</feature>